<name>A0A235BTM5_UNCW3</name>
<organism evidence="1 2">
    <name type="scientific">candidate division WOR-3 bacterium JGI_Cruoil_03_51_56</name>
    <dbReference type="NCBI Taxonomy" id="1973747"/>
    <lineage>
        <taxon>Bacteria</taxon>
        <taxon>Bacteria division WOR-3</taxon>
    </lineage>
</organism>
<dbReference type="AlphaFoldDB" id="A0A235BTM5"/>
<sequence>MIVYSIIIADVASAKSEGESVAVGEIEHSSREALVLMEWFSGQQGTSDIARLSAVRRNAPLGRLRT</sequence>
<dbReference type="Proteomes" id="UP000215559">
    <property type="component" value="Unassembled WGS sequence"/>
</dbReference>
<gene>
    <name evidence="1" type="ORF">CH330_05060</name>
</gene>
<accession>A0A235BTM5</accession>
<reference evidence="1 2" key="1">
    <citation type="submission" date="2017-07" db="EMBL/GenBank/DDBJ databases">
        <title>Recovery of genomes from metagenomes via a dereplication, aggregation, and scoring strategy.</title>
        <authorList>
            <person name="Sieber C.M."/>
            <person name="Probst A.J."/>
            <person name="Sharrar A."/>
            <person name="Thomas B.C."/>
            <person name="Hess M."/>
            <person name="Tringe S.G."/>
            <person name="Banfield J.F."/>
        </authorList>
    </citation>
    <scope>NUCLEOTIDE SEQUENCE [LARGE SCALE GENOMIC DNA]</scope>
    <source>
        <strain evidence="1">JGI_Cruoil_03_51_56</strain>
    </source>
</reference>
<protein>
    <submittedName>
        <fullName evidence="1">Uncharacterized protein</fullName>
    </submittedName>
</protein>
<proteinExistence type="predicted"/>
<comment type="caution">
    <text evidence="1">The sequence shown here is derived from an EMBL/GenBank/DDBJ whole genome shotgun (WGS) entry which is preliminary data.</text>
</comment>
<evidence type="ECO:0000313" key="1">
    <source>
        <dbReference type="EMBL" id="OYD15678.1"/>
    </source>
</evidence>
<evidence type="ECO:0000313" key="2">
    <source>
        <dbReference type="Proteomes" id="UP000215559"/>
    </source>
</evidence>
<dbReference type="EMBL" id="NOZP01000089">
    <property type="protein sequence ID" value="OYD15678.1"/>
    <property type="molecule type" value="Genomic_DNA"/>
</dbReference>